<dbReference type="RefSeq" id="WP_145376870.1">
    <property type="nucleotide sequence ID" value="NZ_CP036276.1"/>
</dbReference>
<evidence type="ECO:0000313" key="3">
    <source>
        <dbReference type="Proteomes" id="UP000319383"/>
    </source>
</evidence>
<evidence type="ECO:0000259" key="1">
    <source>
        <dbReference type="Pfam" id="PF20454"/>
    </source>
</evidence>
<dbReference type="InterPro" id="IPR027417">
    <property type="entry name" value="P-loop_NTPase"/>
</dbReference>
<dbReference type="EMBL" id="CP036276">
    <property type="protein sequence ID" value="QDU44524.1"/>
    <property type="molecule type" value="Genomic_DNA"/>
</dbReference>
<dbReference type="Pfam" id="PF20454">
    <property type="entry name" value="GpA_nuclease"/>
    <property type="match status" value="1"/>
</dbReference>
<dbReference type="KEGG" id="sdyn:Mal52_30070"/>
<accession>A0A517ZPW9</accession>
<dbReference type="Gene3D" id="3.40.50.300">
    <property type="entry name" value="P-loop containing nucleotide triphosphate hydrolases"/>
    <property type="match status" value="1"/>
</dbReference>
<name>A0A517ZPW9_9PLAN</name>
<dbReference type="Proteomes" id="UP000319383">
    <property type="component" value="Chromosome"/>
</dbReference>
<protein>
    <submittedName>
        <fullName evidence="2">Phage terminase large subunit (GpA)</fullName>
    </submittedName>
</protein>
<dbReference type="InterPro" id="IPR046454">
    <property type="entry name" value="GpA_endonuclease"/>
</dbReference>
<feature type="domain" description="Terminase large subunit GpA endonuclease" evidence="1">
    <location>
        <begin position="455"/>
        <end position="727"/>
    </location>
</feature>
<proteinExistence type="predicted"/>
<keyword evidence="3" id="KW-1185">Reference proteome</keyword>
<evidence type="ECO:0000313" key="2">
    <source>
        <dbReference type="EMBL" id="QDU44524.1"/>
    </source>
</evidence>
<organism evidence="2 3">
    <name type="scientific">Symmachiella dynata</name>
    <dbReference type="NCBI Taxonomy" id="2527995"/>
    <lineage>
        <taxon>Bacteria</taxon>
        <taxon>Pseudomonadati</taxon>
        <taxon>Planctomycetota</taxon>
        <taxon>Planctomycetia</taxon>
        <taxon>Planctomycetales</taxon>
        <taxon>Planctomycetaceae</taxon>
        <taxon>Symmachiella</taxon>
    </lineage>
</organism>
<dbReference type="AlphaFoldDB" id="A0A517ZPW9"/>
<gene>
    <name evidence="2" type="ORF">Mal52_30070</name>
</gene>
<reference evidence="2 3" key="1">
    <citation type="submission" date="2019-02" db="EMBL/GenBank/DDBJ databases">
        <title>Deep-cultivation of Planctomycetes and their phenomic and genomic characterization uncovers novel biology.</title>
        <authorList>
            <person name="Wiegand S."/>
            <person name="Jogler M."/>
            <person name="Boedeker C."/>
            <person name="Pinto D."/>
            <person name="Vollmers J."/>
            <person name="Rivas-Marin E."/>
            <person name="Kohn T."/>
            <person name="Peeters S.H."/>
            <person name="Heuer A."/>
            <person name="Rast P."/>
            <person name="Oberbeckmann S."/>
            <person name="Bunk B."/>
            <person name="Jeske O."/>
            <person name="Meyerdierks A."/>
            <person name="Storesund J.E."/>
            <person name="Kallscheuer N."/>
            <person name="Luecker S."/>
            <person name="Lage O.M."/>
            <person name="Pohl T."/>
            <person name="Merkel B.J."/>
            <person name="Hornburger P."/>
            <person name="Mueller R.-W."/>
            <person name="Bruemmer F."/>
            <person name="Labrenz M."/>
            <person name="Spormann A.M."/>
            <person name="Op den Camp H."/>
            <person name="Overmann J."/>
            <person name="Amann R."/>
            <person name="Jetten M.S.M."/>
            <person name="Mascher T."/>
            <person name="Medema M.H."/>
            <person name="Devos D.P."/>
            <person name="Kaster A.-K."/>
            <person name="Ovreas L."/>
            <person name="Rohde M."/>
            <person name="Galperin M.Y."/>
            <person name="Jogler C."/>
        </authorList>
    </citation>
    <scope>NUCLEOTIDE SEQUENCE [LARGE SCALE GENOMIC DNA]</scope>
    <source>
        <strain evidence="2 3">Mal52</strain>
    </source>
</reference>
<sequence length="760" mass="85107">MAIDPRNLRPSELVRLMNSTPLGEVINERQLYRHRSRAGFRIGDGKSVDLLRYVAWLVIERHTPKPETNGDPYETLKDRARARNAALSLAGRDIGEMPAVIDPSRKAKAETDFCFFCEAYFPLTFYLEWSADHQKVMAKIEQAVLHGGLFAMAMPRGSGKTTICECACIWAVLFGHREFVCLIGSDEGHAMDMLDSIKMELDGNDLLLADFPEVVFPIQSLEGIANRCSGQLYNGERTHIGWTAKEVVLPTIPNSKASGAIIKVGGITGRIRGMKFKRPDGHTVRPSLVVLDDPQTDESARSLSQCANRESILAGAVLGLAGPGKKISGIMPCTVIRPGDMADNILDRDKHPEWNGERTRMVYSFPSNENLWARYAEIRAEGLRNGDGGKAATDFYRTHRAEMDAGAIVAWPERYNPDELSAVQHAMNLKLQDEAAFFAEYQNEPLPEEKIDDDLLTPDQVATKTNGMRRGEIPLACNHLTMFIDVQQKLLFYLVAAWEDDFTGYVVDYGSYPDQKRQYYTLRDARQTLAAVAEGTGLEGSIYAGLEALTGDLLTREWRRDDGAAMRIERCLIDANWGHSTDVVYQFCRQSSHSTILTPSHGRFVGASTIPFSEYKRKQGERVGLNWRIPNVRGKRAVRHVVFDTNWWKSFVHARLAVAMGDRGCLSLFGSKAETHRLFAEHVTAEYFVKTEGRGRKVDEWKMRPEQSDNHWLDCLVGSAVAASIQGAVLFGTGASSPKEKKRLKLSELQRSKWQVVGRD</sequence>
<dbReference type="GO" id="GO:0004519">
    <property type="term" value="F:endonuclease activity"/>
    <property type="evidence" value="ECO:0007669"/>
    <property type="project" value="InterPro"/>
</dbReference>